<dbReference type="SUPFAM" id="SSF51735">
    <property type="entry name" value="NAD(P)-binding Rossmann-fold domains"/>
    <property type="match status" value="1"/>
</dbReference>
<dbReference type="InterPro" id="IPR002347">
    <property type="entry name" value="SDR_fam"/>
</dbReference>
<gene>
    <name evidence="3" type="ORF">SOIL9_27200</name>
</gene>
<dbReference type="Proteomes" id="UP000464178">
    <property type="component" value="Chromosome"/>
</dbReference>
<dbReference type="GO" id="GO:0016491">
    <property type="term" value="F:oxidoreductase activity"/>
    <property type="evidence" value="ECO:0007669"/>
    <property type="project" value="UniProtKB-KW"/>
</dbReference>
<proteinExistence type="inferred from homology"/>
<dbReference type="PANTHER" id="PTHR43639:SF1">
    <property type="entry name" value="SHORT-CHAIN DEHYDROGENASE_REDUCTASE FAMILY PROTEIN"/>
    <property type="match status" value="1"/>
</dbReference>
<dbReference type="CDD" id="cd05233">
    <property type="entry name" value="SDR_c"/>
    <property type="match status" value="1"/>
</dbReference>
<name>A0A6P2D4G7_9BACT</name>
<evidence type="ECO:0000313" key="3">
    <source>
        <dbReference type="EMBL" id="VTR94994.1"/>
    </source>
</evidence>
<dbReference type="Pfam" id="PF13561">
    <property type="entry name" value="adh_short_C2"/>
    <property type="match status" value="1"/>
</dbReference>
<protein>
    <submittedName>
        <fullName evidence="3">Uncharacterized protein</fullName>
    </submittedName>
</protein>
<accession>A0A6P2D4G7</accession>
<evidence type="ECO:0000256" key="1">
    <source>
        <dbReference type="ARBA" id="ARBA00006484"/>
    </source>
</evidence>
<sequence>MLGGKSALITGSSQGIGLGVAQAFAASGAKVIVTSEKPLTSCPEVQRLLSDYEHTRYVQADLLADGEPERLVAEAWAAFGGIDVLVNNLGTYKEPPLAQITRDHFDFIFRLNVWIPVALSRELVRRAQAAKRGGRILFSTSLNATRSEPLHTLYDASKGAVNALTRQLAVELAPHGFTTAAVAPGLVETPLTDFGLQSSPAEREAVIAQIPIRRIATVEDVAWWYVFLASDRASYSTGSVFAVDGGLDAQQMAQRPVTEAERGEQKS</sequence>
<dbReference type="AlphaFoldDB" id="A0A6P2D4G7"/>
<dbReference type="PRINTS" id="PR00080">
    <property type="entry name" value="SDRFAMILY"/>
</dbReference>
<dbReference type="PRINTS" id="PR00081">
    <property type="entry name" value="GDHRDH"/>
</dbReference>
<evidence type="ECO:0000313" key="4">
    <source>
        <dbReference type="Proteomes" id="UP000464178"/>
    </source>
</evidence>
<dbReference type="Gene3D" id="3.40.50.720">
    <property type="entry name" value="NAD(P)-binding Rossmann-like Domain"/>
    <property type="match status" value="1"/>
</dbReference>
<reference evidence="3 4" key="1">
    <citation type="submission" date="2019-05" db="EMBL/GenBank/DDBJ databases">
        <authorList>
            <consortium name="Science for Life Laboratories"/>
        </authorList>
    </citation>
    <scope>NUCLEOTIDE SEQUENCE [LARGE SCALE GENOMIC DNA]</scope>
    <source>
        <strain evidence="3">Soil9</strain>
    </source>
</reference>
<dbReference type="PANTHER" id="PTHR43639">
    <property type="entry name" value="OXIDOREDUCTASE, SHORT-CHAIN DEHYDROGENASE/REDUCTASE FAMILY (AFU_ORTHOLOGUE AFUA_5G02870)"/>
    <property type="match status" value="1"/>
</dbReference>
<dbReference type="RefSeq" id="WP_162669466.1">
    <property type="nucleotide sequence ID" value="NZ_LR593886.1"/>
</dbReference>
<dbReference type="FunFam" id="3.40.50.720:FF:000084">
    <property type="entry name" value="Short-chain dehydrogenase reductase"/>
    <property type="match status" value="1"/>
</dbReference>
<dbReference type="InterPro" id="IPR036291">
    <property type="entry name" value="NAD(P)-bd_dom_sf"/>
</dbReference>
<keyword evidence="2" id="KW-0560">Oxidoreductase</keyword>
<evidence type="ECO:0000256" key="2">
    <source>
        <dbReference type="ARBA" id="ARBA00023002"/>
    </source>
</evidence>
<keyword evidence="4" id="KW-1185">Reference proteome</keyword>
<dbReference type="EMBL" id="LR593886">
    <property type="protein sequence ID" value="VTR94994.1"/>
    <property type="molecule type" value="Genomic_DNA"/>
</dbReference>
<comment type="similarity">
    <text evidence="1">Belongs to the short-chain dehydrogenases/reductases (SDR) family.</text>
</comment>
<dbReference type="KEGG" id="gms:SOIL9_27200"/>
<organism evidence="3 4">
    <name type="scientific">Gemmata massiliana</name>
    <dbReference type="NCBI Taxonomy" id="1210884"/>
    <lineage>
        <taxon>Bacteria</taxon>
        <taxon>Pseudomonadati</taxon>
        <taxon>Planctomycetota</taxon>
        <taxon>Planctomycetia</taxon>
        <taxon>Gemmatales</taxon>
        <taxon>Gemmataceae</taxon>
        <taxon>Gemmata</taxon>
    </lineage>
</organism>